<comment type="caution">
    <text evidence="3">The sequence shown here is derived from an EMBL/GenBank/DDBJ whole genome shotgun (WGS) entry which is preliminary data.</text>
</comment>
<keyword evidence="2" id="KW-0812">Transmembrane</keyword>
<evidence type="ECO:0000256" key="2">
    <source>
        <dbReference type="SAM" id="Phobius"/>
    </source>
</evidence>
<keyword evidence="2" id="KW-1133">Transmembrane helix</keyword>
<feature type="region of interest" description="Disordered" evidence="1">
    <location>
        <begin position="176"/>
        <end position="302"/>
    </location>
</feature>
<evidence type="ECO:0000313" key="3">
    <source>
        <dbReference type="EMBL" id="TQN44150.1"/>
    </source>
</evidence>
<feature type="transmembrane region" description="Helical" evidence="2">
    <location>
        <begin position="155"/>
        <end position="172"/>
    </location>
</feature>
<dbReference type="EMBL" id="VFQE01000001">
    <property type="protein sequence ID" value="TQN44150.1"/>
    <property type="molecule type" value="Genomic_DNA"/>
</dbReference>
<gene>
    <name evidence="3" type="ORF">FHU33_3641</name>
</gene>
<name>A0A543PJA1_9ACTN</name>
<sequence length="332" mass="36048">MAEVPGVKLRRRLTARFVGTARHVGRRVRDAWQSRKPIWLPRLRRARKIVVVAAVLVPLIVLGIADQVSRRLADASALTAGTVAETTDGNAFVHQPSPWDVIIQKVRDVAPDIPRVHIGFGPLADLSLTPETDADTGGASPAAAGSQPQFMTTPFGLVMGVAALAAVGLGIVRRQRRGRQDETSNGDSQRSPGDLSMDFPQRDVEKAVKDHSRLPRSEDPTLQLAFQSPVDLHRSPPDAPQRRPARDNAVLATPAVRTPTMGHEGDRHQAPQEDVRTDARRSPAPPARSPKVPPAGALSPRIPLATPEARERVHAEDTTSRVVLFTATKWHN</sequence>
<reference evidence="3 4" key="1">
    <citation type="submission" date="2019-06" db="EMBL/GenBank/DDBJ databases">
        <title>Sequencing the genomes of 1000 actinobacteria strains.</title>
        <authorList>
            <person name="Klenk H.-P."/>
        </authorList>
    </citation>
    <scope>NUCLEOTIDE SEQUENCE [LARGE SCALE GENOMIC DNA]</scope>
    <source>
        <strain evidence="3 4">DSM 46837</strain>
    </source>
</reference>
<feature type="compositionally biased region" description="Basic and acidic residues" evidence="1">
    <location>
        <begin position="200"/>
        <end position="219"/>
    </location>
</feature>
<feature type="compositionally biased region" description="Pro residues" evidence="1">
    <location>
        <begin position="283"/>
        <end position="293"/>
    </location>
</feature>
<evidence type="ECO:0000256" key="1">
    <source>
        <dbReference type="SAM" id="MobiDB-lite"/>
    </source>
</evidence>
<feature type="transmembrane region" description="Helical" evidence="2">
    <location>
        <begin position="49"/>
        <end position="65"/>
    </location>
</feature>
<feature type="compositionally biased region" description="Basic and acidic residues" evidence="1">
    <location>
        <begin position="231"/>
        <end position="246"/>
    </location>
</feature>
<protein>
    <submittedName>
        <fullName evidence="3">Uncharacterized protein</fullName>
    </submittedName>
</protein>
<feature type="compositionally biased region" description="Basic and acidic residues" evidence="1">
    <location>
        <begin position="263"/>
        <end position="281"/>
    </location>
</feature>
<organism evidence="3 4">
    <name type="scientific">Blastococcus colisei</name>
    <dbReference type="NCBI Taxonomy" id="1564162"/>
    <lineage>
        <taxon>Bacteria</taxon>
        <taxon>Bacillati</taxon>
        <taxon>Actinomycetota</taxon>
        <taxon>Actinomycetes</taxon>
        <taxon>Geodermatophilales</taxon>
        <taxon>Geodermatophilaceae</taxon>
        <taxon>Blastococcus</taxon>
    </lineage>
</organism>
<keyword evidence="2" id="KW-0472">Membrane</keyword>
<proteinExistence type="predicted"/>
<accession>A0A543PJA1</accession>
<dbReference type="Proteomes" id="UP000319865">
    <property type="component" value="Unassembled WGS sequence"/>
</dbReference>
<keyword evidence="4" id="KW-1185">Reference proteome</keyword>
<evidence type="ECO:0000313" key="4">
    <source>
        <dbReference type="Proteomes" id="UP000319865"/>
    </source>
</evidence>
<dbReference type="AlphaFoldDB" id="A0A543PJA1"/>